<dbReference type="AlphaFoldDB" id="A0A8H7TQI6"/>
<dbReference type="Proteomes" id="UP000616885">
    <property type="component" value="Unassembled WGS sequence"/>
</dbReference>
<gene>
    <name evidence="2" type="ORF">IM811_011335</name>
</gene>
<reference evidence="2" key="1">
    <citation type="submission" date="2020-10" db="EMBL/GenBank/DDBJ databases">
        <title>High-Quality Genome Resource of Clonostachys rosea strain S41 by Oxford Nanopore Long-Read Sequencing.</title>
        <authorList>
            <person name="Wang H."/>
        </authorList>
    </citation>
    <scope>NUCLEOTIDE SEQUENCE</scope>
    <source>
        <strain evidence="2">S41</strain>
    </source>
</reference>
<feature type="compositionally biased region" description="Polar residues" evidence="1">
    <location>
        <begin position="9"/>
        <end position="23"/>
    </location>
</feature>
<sequence length="135" mass="15518">MPWDGDQNAWRQTQAQHISAQPQTRHRVSHQSRSVFTASQAPAQRVSHQQRSLFRASQAPAHRVSHRQRSLFRASQLPVNTASHQARSLYGASRHDTYRNIYHDIPDEADKTDRSDIEEEDVSERLNFCDAEVSS</sequence>
<evidence type="ECO:0000313" key="3">
    <source>
        <dbReference type="Proteomes" id="UP000616885"/>
    </source>
</evidence>
<protein>
    <submittedName>
        <fullName evidence="2">Uncharacterized protein</fullName>
    </submittedName>
</protein>
<name>A0A8H7TQI6_BIOOC</name>
<feature type="compositionally biased region" description="Polar residues" evidence="1">
    <location>
        <begin position="31"/>
        <end position="52"/>
    </location>
</feature>
<dbReference type="EMBL" id="JADCTT010000003">
    <property type="protein sequence ID" value="KAF9755894.1"/>
    <property type="molecule type" value="Genomic_DNA"/>
</dbReference>
<evidence type="ECO:0000313" key="2">
    <source>
        <dbReference type="EMBL" id="KAF9755894.1"/>
    </source>
</evidence>
<accession>A0A8H7TQI6</accession>
<evidence type="ECO:0000256" key="1">
    <source>
        <dbReference type="SAM" id="MobiDB-lite"/>
    </source>
</evidence>
<proteinExistence type="predicted"/>
<organism evidence="2 3">
    <name type="scientific">Bionectria ochroleuca</name>
    <name type="common">Gliocladium roseum</name>
    <dbReference type="NCBI Taxonomy" id="29856"/>
    <lineage>
        <taxon>Eukaryota</taxon>
        <taxon>Fungi</taxon>
        <taxon>Dikarya</taxon>
        <taxon>Ascomycota</taxon>
        <taxon>Pezizomycotina</taxon>
        <taxon>Sordariomycetes</taxon>
        <taxon>Hypocreomycetidae</taxon>
        <taxon>Hypocreales</taxon>
        <taxon>Bionectriaceae</taxon>
        <taxon>Clonostachys</taxon>
    </lineage>
</organism>
<feature type="region of interest" description="Disordered" evidence="1">
    <location>
        <begin position="1"/>
        <end position="68"/>
    </location>
</feature>
<comment type="caution">
    <text evidence="2">The sequence shown here is derived from an EMBL/GenBank/DDBJ whole genome shotgun (WGS) entry which is preliminary data.</text>
</comment>